<sequence>MSNNVHILVRLNSIFGVPKLSGSRKQEGDASSIVFLITRAISRMTTRLTIQNCANFHSEVVERNSVLLGPLSNYSFEFTPEVKSDQSMLRLKVDRLESFCNTIPVDTPVQKSKLVVDDDAVVLLCDLKGEGYSSVPAAACCLERLSTLEGVHQQMRPFEMDHCSYILRQNIKLRGQWELTTPRRNLAVERLTRNEDFIILKRQITEIQVLCKYLLDLVRLFPIHRHPGECRSCTDEFANCIQSTFRSLRHPRTGNRANRDCYNCCFDCLLLATKMWYSTSVLQQCLALQICNVVFPNWAVSKQVWQSVEEVLNSMLYGDPAESPNGPEVAISRSQSVVRPLYDLHDGPAADLRGLAYGFASVLLDYTNSPQPIQRQTIRFYRSERIILVSPYRREQALQQPAVYMPLAVPGFELRTSEMGDDRVTTRSSTCIRCPELSFLLFRMEVTFTRDCPSDEWSDQNDVTGLPDYHGKTHHSDHSSRVLHRSSST</sequence>
<accession>A0A3R7F9W2</accession>
<feature type="region of interest" description="Disordered" evidence="1">
    <location>
        <begin position="454"/>
        <end position="489"/>
    </location>
</feature>
<dbReference type="InParanoid" id="A0A3R7F9W2"/>
<evidence type="ECO:0000313" key="2">
    <source>
        <dbReference type="EMBL" id="KAG5455202.1"/>
    </source>
</evidence>
<comment type="caution">
    <text evidence="2">The sequence shown here is derived from an EMBL/GenBank/DDBJ whole genome shotgun (WGS) entry which is preliminary data.</text>
</comment>
<protein>
    <submittedName>
        <fullName evidence="2">Uncharacterized protein</fullName>
    </submittedName>
</protein>
<evidence type="ECO:0000256" key="1">
    <source>
        <dbReference type="SAM" id="MobiDB-lite"/>
    </source>
</evidence>
<dbReference type="AlphaFoldDB" id="A0A3R7F9W2"/>
<gene>
    <name evidence="2" type="ORF">CSKR_106499</name>
</gene>
<name>A0A3R7F9W2_CLOSI</name>
<reference evidence="2 3" key="2">
    <citation type="journal article" date="2021" name="Genomics">
        <title>High-quality reference genome for Clonorchis sinensis.</title>
        <authorList>
            <person name="Young N.D."/>
            <person name="Stroehlein A.J."/>
            <person name="Kinkar L."/>
            <person name="Wang T."/>
            <person name="Sohn W.M."/>
            <person name="Chang B.C.H."/>
            <person name="Kaur P."/>
            <person name="Weisz D."/>
            <person name="Dudchenko O."/>
            <person name="Aiden E.L."/>
            <person name="Korhonen P.K."/>
            <person name="Gasser R.B."/>
        </authorList>
    </citation>
    <scope>NUCLEOTIDE SEQUENCE [LARGE SCALE GENOMIC DNA]</scope>
    <source>
        <strain evidence="2">Cs-k2</strain>
    </source>
</reference>
<dbReference type="Proteomes" id="UP000286415">
    <property type="component" value="Unassembled WGS sequence"/>
</dbReference>
<organism evidence="2 3">
    <name type="scientific">Clonorchis sinensis</name>
    <name type="common">Chinese liver fluke</name>
    <dbReference type="NCBI Taxonomy" id="79923"/>
    <lineage>
        <taxon>Eukaryota</taxon>
        <taxon>Metazoa</taxon>
        <taxon>Spiralia</taxon>
        <taxon>Lophotrochozoa</taxon>
        <taxon>Platyhelminthes</taxon>
        <taxon>Trematoda</taxon>
        <taxon>Digenea</taxon>
        <taxon>Opisthorchiida</taxon>
        <taxon>Opisthorchiata</taxon>
        <taxon>Opisthorchiidae</taxon>
        <taxon>Clonorchis</taxon>
    </lineage>
</organism>
<keyword evidence="3" id="KW-1185">Reference proteome</keyword>
<evidence type="ECO:0000313" key="3">
    <source>
        <dbReference type="Proteomes" id="UP000286415"/>
    </source>
</evidence>
<dbReference type="EMBL" id="NIRI02000005">
    <property type="protein sequence ID" value="KAG5455202.1"/>
    <property type="molecule type" value="Genomic_DNA"/>
</dbReference>
<reference evidence="2 3" key="1">
    <citation type="journal article" date="2018" name="Biotechnol. Adv.">
        <title>Improved genomic resources and new bioinformatic workflow for the carcinogenic parasite Clonorchis sinensis: Biotechnological implications.</title>
        <authorList>
            <person name="Wang D."/>
            <person name="Korhonen P.K."/>
            <person name="Gasser R.B."/>
            <person name="Young N.D."/>
        </authorList>
    </citation>
    <scope>NUCLEOTIDE SEQUENCE [LARGE SCALE GENOMIC DNA]</scope>
    <source>
        <strain evidence="2">Cs-k2</strain>
    </source>
</reference>
<proteinExistence type="predicted"/>
<feature type="compositionally biased region" description="Basic and acidic residues" evidence="1">
    <location>
        <begin position="469"/>
        <end position="480"/>
    </location>
</feature>